<dbReference type="RefSeq" id="XP_028140081.1">
    <property type="nucleotide sequence ID" value="XM_028284280.1"/>
</dbReference>
<dbReference type="InterPro" id="IPR045112">
    <property type="entry name" value="PPAN-like"/>
</dbReference>
<evidence type="ECO:0000313" key="3">
    <source>
        <dbReference type="EnsemblMetazoa" id="XP_028140081.1"/>
    </source>
</evidence>
<reference evidence="5" key="1">
    <citation type="submission" date="2025-04" db="UniProtKB">
        <authorList>
            <consortium name="RefSeq"/>
        </authorList>
    </citation>
    <scope>IDENTIFICATION</scope>
</reference>
<feature type="compositionally biased region" description="Basic and acidic residues" evidence="1">
    <location>
        <begin position="325"/>
        <end position="357"/>
    </location>
</feature>
<dbReference type="PANTHER" id="PTHR12661:SF5">
    <property type="entry name" value="SUPPRESSOR OF SWI4 1 HOMOLOG"/>
    <property type="match status" value="1"/>
</dbReference>
<accession>A0A6P7FUQ7</accession>
<reference evidence="3" key="2">
    <citation type="submission" date="2025-05" db="UniProtKB">
        <authorList>
            <consortium name="EnsemblMetazoa"/>
        </authorList>
    </citation>
    <scope>IDENTIFICATION</scope>
</reference>
<dbReference type="GO" id="GO:0006364">
    <property type="term" value="P:rRNA processing"/>
    <property type="evidence" value="ECO:0007669"/>
    <property type="project" value="InterPro"/>
</dbReference>
<dbReference type="Pfam" id="PF04427">
    <property type="entry name" value="Brix"/>
    <property type="match status" value="1"/>
</dbReference>
<gene>
    <name evidence="5" type="primary">LOC114334242</name>
</gene>
<dbReference type="GO" id="GO:0030687">
    <property type="term" value="C:preribosome, large subunit precursor"/>
    <property type="evidence" value="ECO:0007669"/>
    <property type="project" value="TreeGrafter"/>
</dbReference>
<dbReference type="SMART" id="SM00879">
    <property type="entry name" value="Brix"/>
    <property type="match status" value="1"/>
</dbReference>
<keyword evidence="4" id="KW-1185">Reference proteome</keyword>
<proteinExistence type="predicted"/>
<dbReference type="AlphaFoldDB" id="A0A6P7FUQ7"/>
<feature type="compositionally biased region" description="Basic and acidic residues" evidence="1">
    <location>
        <begin position="447"/>
        <end position="495"/>
    </location>
</feature>
<feature type="compositionally biased region" description="Polar residues" evidence="1">
    <location>
        <begin position="432"/>
        <end position="446"/>
    </location>
</feature>
<feature type="compositionally biased region" description="Basic residues" evidence="1">
    <location>
        <begin position="312"/>
        <end position="324"/>
    </location>
</feature>
<feature type="compositionally biased region" description="Acidic residues" evidence="1">
    <location>
        <begin position="358"/>
        <end position="368"/>
    </location>
</feature>
<evidence type="ECO:0000313" key="5">
    <source>
        <dbReference type="RefSeq" id="XP_028140081.1"/>
    </source>
</evidence>
<feature type="domain" description="Brix" evidence="2">
    <location>
        <begin position="27"/>
        <end position="289"/>
    </location>
</feature>
<feature type="compositionally biased region" description="Basic and acidic residues" evidence="1">
    <location>
        <begin position="302"/>
        <end position="311"/>
    </location>
</feature>
<dbReference type="FunCoup" id="A0A6P7FUQ7">
    <property type="interactions" value="1101"/>
</dbReference>
<dbReference type="PROSITE" id="PS50833">
    <property type="entry name" value="BRIX"/>
    <property type="match status" value="1"/>
</dbReference>
<dbReference type="EnsemblMetazoa" id="XM_028284280.2">
    <property type="protein sequence ID" value="XP_028140081.1"/>
    <property type="gene ID" value="LOC114334242"/>
</dbReference>
<dbReference type="KEGG" id="dvv:114334242"/>
<dbReference type="GO" id="GO:0019843">
    <property type="term" value="F:rRNA binding"/>
    <property type="evidence" value="ECO:0007669"/>
    <property type="project" value="InterPro"/>
</dbReference>
<feature type="region of interest" description="Disordered" evidence="1">
    <location>
        <begin position="302"/>
        <end position="536"/>
    </location>
</feature>
<organism evidence="5">
    <name type="scientific">Diabrotica virgifera virgifera</name>
    <name type="common">western corn rootworm</name>
    <dbReference type="NCBI Taxonomy" id="50390"/>
    <lineage>
        <taxon>Eukaryota</taxon>
        <taxon>Metazoa</taxon>
        <taxon>Ecdysozoa</taxon>
        <taxon>Arthropoda</taxon>
        <taxon>Hexapoda</taxon>
        <taxon>Insecta</taxon>
        <taxon>Pterygota</taxon>
        <taxon>Neoptera</taxon>
        <taxon>Endopterygota</taxon>
        <taxon>Coleoptera</taxon>
        <taxon>Polyphaga</taxon>
        <taxon>Cucujiformia</taxon>
        <taxon>Chrysomeloidea</taxon>
        <taxon>Chrysomelidae</taxon>
        <taxon>Galerucinae</taxon>
        <taxon>Diabroticina</taxon>
        <taxon>Diabroticites</taxon>
        <taxon>Diabrotica</taxon>
    </lineage>
</organism>
<protein>
    <submittedName>
        <fullName evidence="5">Protein Peter pan</fullName>
    </submittedName>
</protein>
<dbReference type="GO" id="GO:0000027">
    <property type="term" value="P:ribosomal large subunit assembly"/>
    <property type="evidence" value="ECO:0007669"/>
    <property type="project" value="TreeGrafter"/>
</dbReference>
<dbReference type="Proteomes" id="UP001652700">
    <property type="component" value="Unplaced"/>
</dbReference>
<dbReference type="OrthoDB" id="10261452at2759"/>
<evidence type="ECO:0000313" key="4">
    <source>
        <dbReference type="Proteomes" id="UP001652700"/>
    </source>
</evidence>
<sequence length="536" mass="60927">MGRKKVGRSVKKNLNQNIESNDIVQAPHSFVIHRGISGGNTLELTKDFRKVMEPFTASSLKERKKNTIKDFVSIAGPLHVSHLSIFSRTELGMYLKIMRLPRGPTLTFKIHNYSLARDVVSSLKKQRVVEGAFKHSPLIVLNSFSGEGLQLKLMASMFQNMFPTINLTNVDLNTVKRCVLMNYNPTTKLIDFRHYSIKVAPVGISRGVKKVVQGKIPNLSRCNDITEFFTKAGMMSESEAEEDPQNHVILAQKIASRGNVESGKSAIRLSELGPRLSLQLIKIEDGLLDGEVLYHELVHKTEEEKEEIQKKREQKKKLKEKRKKVQEANKKAKDDAKQKLKENSMKGILKNKENEESKDAEDEVDKDDDSQYYKEDVGEAPDADLFTSKPGGKRKFEPLHYKNKKRKLDESDNSSQKNNEQGFKDKRKGSKPSFQVKNKFSKGSSFTDKKGGSFKDKKGGSFKDKKGGSFKDKKGGSFKDKRGGSFKDKRGDKQQFKRNNKFKNQDKTNSRNRDQRPIGGNFANKNKKNFKSKNKR</sequence>
<dbReference type="GeneID" id="114334242"/>
<dbReference type="InParanoid" id="A0A6P7FUQ7"/>
<feature type="compositionally biased region" description="Basic and acidic residues" evidence="1">
    <location>
        <begin position="503"/>
        <end position="516"/>
    </location>
</feature>
<feature type="compositionally biased region" description="Basic residues" evidence="1">
    <location>
        <begin position="525"/>
        <end position="536"/>
    </location>
</feature>
<evidence type="ECO:0000259" key="2">
    <source>
        <dbReference type="PROSITE" id="PS50833"/>
    </source>
</evidence>
<evidence type="ECO:0000256" key="1">
    <source>
        <dbReference type="SAM" id="MobiDB-lite"/>
    </source>
</evidence>
<name>A0A6P7FUQ7_DIAVI</name>
<dbReference type="PANTHER" id="PTHR12661">
    <property type="entry name" value="PETER PAN-RELATED"/>
    <property type="match status" value="1"/>
</dbReference>
<dbReference type="InterPro" id="IPR007109">
    <property type="entry name" value="Brix"/>
</dbReference>
<dbReference type="CTD" id="56342"/>